<evidence type="ECO:0000313" key="3">
    <source>
        <dbReference type="Proteomes" id="UP000541444"/>
    </source>
</evidence>
<dbReference type="GO" id="GO:0003723">
    <property type="term" value="F:RNA binding"/>
    <property type="evidence" value="ECO:0007669"/>
    <property type="project" value="InterPro"/>
</dbReference>
<feature type="compositionally biased region" description="Basic and acidic residues" evidence="1">
    <location>
        <begin position="137"/>
        <end position="151"/>
    </location>
</feature>
<feature type="compositionally biased region" description="Acidic residues" evidence="1">
    <location>
        <begin position="118"/>
        <end position="128"/>
    </location>
</feature>
<dbReference type="GO" id="GO:0006400">
    <property type="term" value="P:tRNA modification"/>
    <property type="evidence" value="ECO:0007669"/>
    <property type="project" value="InterPro"/>
</dbReference>
<dbReference type="Proteomes" id="UP000541444">
    <property type="component" value="Unassembled WGS sequence"/>
</dbReference>
<reference evidence="2 3" key="1">
    <citation type="journal article" date="2020" name="IScience">
        <title>Genome Sequencing of the Endangered Kingdonia uniflora (Circaeasteraceae, Ranunculales) Reveals Potential Mechanisms of Evolutionary Specialization.</title>
        <authorList>
            <person name="Sun Y."/>
            <person name="Deng T."/>
            <person name="Zhang A."/>
            <person name="Moore M.J."/>
            <person name="Landis J.B."/>
            <person name="Lin N."/>
            <person name="Zhang H."/>
            <person name="Zhang X."/>
            <person name="Huang J."/>
            <person name="Zhang X."/>
            <person name="Sun H."/>
            <person name="Wang H."/>
        </authorList>
    </citation>
    <scope>NUCLEOTIDE SEQUENCE [LARGE SCALE GENOMIC DNA]</scope>
    <source>
        <strain evidence="2">TB1705</strain>
        <tissue evidence="2">Leaf</tissue>
    </source>
</reference>
<dbReference type="InterPro" id="IPR040183">
    <property type="entry name" value="THUMPD1-like"/>
</dbReference>
<dbReference type="OrthoDB" id="367221at2759"/>
<comment type="caution">
    <text evidence="2">The sequence shown here is derived from an EMBL/GenBank/DDBJ whole genome shotgun (WGS) entry which is preliminary data.</text>
</comment>
<sequence length="231" mass="26090">MQVCFVVVTQITGSTGRPQLYAAATKYSAGIQGFFITCDGGRERQAAHEAINVIDTLAFIFHELKDQFLWSLCLPLRLDSWHNGKLFLEELVDGGDSGTKCKSELSKPLNKITKFSDSDSDSSSDDEKESNPQNEEQTEHENTDDMKETPLKKQCLDTKISKCENVVSDKREKPIDELIEAELKDLKDRSKHNDLQIPIKLCSDPSKPIMEEEATKNLTTLPVEEIDMEHR</sequence>
<gene>
    <name evidence="2" type="ORF">GIB67_042410</name>
</gene>
<evidence type="ECO:0000256" key="1">
    <source>
        <dbReference type="SAM" id="MobiDB-lite"/>
    </source>
</evidence>
<dbReference type="EMBL" id="JACGCM010001717">
    <property type="protein sequence ID" value="KAF6151075.1"/>
    <property type="molecule type" value="Genomic_DNA"/>
</dbReference>
<keyword evidence="3" id="KW-1185">Reference proteome</keyword>
<accession>A0A7J7M866</accession>
<evidence type="ECO:0000313" key="2">
    <source>
        <dbReference type="EMBL" id="KAF6151075.1"/>
    </source>
</evidence>
<dbReference type="AlphaFoldDB" id="A0A7J7M866"/>
<feature type="region of interest" description="Disordered" evidence="1">
    <location>
        <begin position="112"/>
        <end position="151"/>
    </location>
</feature>
<dbReference type="PANTHER" id="PTHR13452:SF10">
    <property type="entry name" value="THUMP DOMAIN-CONTAINING PROTEIN 1"/>
    <property type="match status" value="1"/>
</dbReference>
<organism evidence="2 3">
    <name type="scientific">Kingdonia uniflora</name>
    <dbReference type="NCBI Taxonomy" id="39325"/>
    <lineage>
        <taxon>Eukaryota</taxon>
        <taxon>Viridiplantae</taxon>
        <taxon>Streptophyta</taxon>
        <taxon>Embryophyta</taxon>
        <taxon>Tracheophyta</taxon>
        <taxon>Spermatophyta</taxon>
        <taxon>Magnoliopsida</taxon>
        <taxon>Ranunculales</taxon>
        <taxon>Circaeasteraceae</taxon>
        <taxon>Kingdonia</taxon>
    </lineage>
</organism>
<dbReference type="PANTHER" id="PTHR13452">
    <property type="entry name" value="THUMP DOMAIN CONTAINING PROTEIN 1-RELATED"/>
    <property type="match status" value="1"/>
</dbReference>
<protein>
    <submittedName>
        <fullName evidence="2">Uncharacterized protein</fullName>
    </submittedName>
</protein>
<name>A0A7J7M866_9MAGN</name>
<proteinExistence type="predicted"/>